<dbReference type="KEGG" id="oho:Oweho_1831"/>
<keyword evidence="1" id="KW-0812">Transmembrane</keyword>
<dbReference type="eggNOG" id="ENOG503111J">
    <property type="taxonomic scope" value="Bacteria"/>
</dbReference>
<evidence type="ECO:0008006" key="4">
    <source>
        <dbReference type="Google" id="ProtNLM"/>
    </source>
</evidence>
<evidence type="ECO:0000256" key="1">
    <source>
        <dbReference type="SAM" id="Phobius"/>
    </source>
</evidence>
<organism evidence="2 3">
    <name type="scientific">Owenweeksia hongkongensis (strain DSM 17368 / CIP 108786 / JCM 12287 / NRRL B-23963 / UST20020801)</name>
    <dbReference type="NCBI Taxonomy" id="926562"/>
    <lineage>
        <taxon>Bacteria</taxon>
        <taxon>Pseudomonadati</taxon>
        <taxon>Bacteroidota</taxon>
        <taxon>Flavobacteriia</taxon>
        <taxon>Flavobacteriales</taxon>
        <taxon>Owenweeksiaceae</taxon>
        <taxon>Owenweeksia</taxon>
    </lineage>
</organism>
<dbReference type="HOGENOM" id="CLU_160616_0_0_10"/>
<gene>
    <name evidence="2" type="ordered locus">Oweho_1831</name>
</gene>
<dbReference type="STRING" id="926562.Oweho_1831"/>
<reference evidence="2 3" key="1">
    <citation type="journal article" date="2012" name="Stand. Genomic Sci.">
        <title>Genome sequence of the orange-pigmented seawater bacterium Owenweeksia hongkongensis type strain (UST20020801(T)).</title>
        <authorList>
            <person name="Riedel T."/>
            <person name="Held B."/>
            <person name="Nolan M."/>
            <person name="Lucas S."/>
            <person name="Lapidus A."/>
            <person name="Tice H."/>
            <person name="Del Rio T.G."/>
            <person name="Cheng J.F."/>
            <person name="Han C."/>
            <person name="Tapia R."/>
            <person name="Goodwin L.A."/>
            <person name="Pitluck S."/>
            <person name="Liolios K."/>
            <person name="Mavromatis K."/>
            <person name="Pagani I."/>
            <person name="Ivanova N."/>
            <person name="Mikhailova N."/>
            <person name="Pati A."/>
            <person name="Chen A."/>
            <person name="Palaniappan K."/>
            <person name="Rohde M."/>
            <person name="Tindall B.J."/>
            <person name="Detter J.C."/>
            <person name="Goker M."/>
            <person name="Woyke T."/>
            <person name="Bristow J."/>
            <person name="Eisen J.A."/>
            <person name="Markowitz V."/>
            <person name="Hugenholtz P."/>
            <person name="Klenk H.P."/>
            <person name="Kyrpides N.C."/>
        </authorList>
    </citation>
    <scope>NUCLEOTIDE SEQUENCE</scope>
    <source>
        <strain evidence="3">DSM 17368 / JCM 12287 / NRRL B-23963</strain>
    </source>
</reference>
<protein>
    <recommendedName>
        <fullName evidence="4">DUF4258 domain-containing protein</fullName>
    </recommendedName>
</protein>
<evidence type="ECO:0000313" key="3">
    <source>
        <dbReference type="Proteomes" id="UP000005631"/>
    </source>
</evidence>
<feature type="transmembrane region" description="Helical" evidence="1">
    <location>
        <begin position="7"/>
        <end position="26"/>
    </location>
</feature>
<dbReference type="RefSeq" id="WP_014202167.1">
    <property type="nucleotide sequence ID" value="NC_016599.1"/>
</dbReference>
<accession>G8R1N5</accession>
<keyword evidence="1" id="KW-1133">Transmembrane helix</keyword>
<evidence type="ECO:0000313" key="2">
    <source>
        <dbReference type="EMBL" id="AEV32811.1"/>
    </source>
</evidence>
<sequence length="125" mass="14530">MKFLKKALFYLLGVGLGTMVVVFMFGDRDDIQCTYFPNDRVLYDIRGKQMVIPADIQRQLDESSLDSADIQDMMRGGKVDFEKTDRGMDSCKTYWIDLKREDRLSFAMEWQNCDSVATALEFKKL</sequence>
<keyword evidence="1" id="KW-0472">Membrane</keyword>
<dbReference type="OrthoDB" id="1466970at2"/>
<dbReference type="EMBL" id="CP003156">
    <property type="protein sequence ID" value="AEV32811.1"/>
    <property type="molecule type" value="Genomic_DNA"/>
</dbReference>
<keyword evidence="3" id="KW-1185">Reference proteome</keyword>
<name>G8R1N5_OWEHD</name>
<proteinExistence type="predicted"/>
<dbReference type="Proteomes" id="UP000005631">
    <property type="component" value="Chromosome"/>
</dbReference>
<dbReference type="AlphaFoldDB" id="G8R1N5"/>